<comment type="caution">
    <text evidence="2">The sequence shown here is derived from an EMBL/GenBank/DDBJ whole genome shotgun (WGS) entry which is preliminary data.</text>
</comment>
<dbReference type="Pfam" id="PF05050">
    <property type="entry name" value="Methyltransf_21"/>
    <property type="match status" value="1"/>
</dbReference>
<dbReference type="EMBL" id="SHBE01000005">
    <property type="protein sequence ID" value="RZO26303.1"/>
    <property type="molecule type" value="Genomic_DNA"/>
</dbReference>
<reference evidence="2 3" key="1">
    <citation type="submission" date="2019-02" db="EMBL/GenBank/DDBJ databases">
        <title>Prokaryotic population dynamics and viral predation in marine succession experiment using metagenomics: the confinement effect.</title>
        <authorList>
            <person name="Haro-Moreno J.M."/>
            <person name="Rodriguez-Valera F."/>
            <person name="Lopez-Perez M."/>
        </authorList>
    </citation>
    <scope>NUCLEOTIDE SEQUENCE [LARGE SCALE GENOMIC DNA]</scope>
    <source>
        <strain evidence="2">MED-G159</strain>
    </source>
</reference>
<dbReference type="AlphaFoldDB" id="A0A520MYM1"/>
<dbReference type="InterPro" id="IPR006342">
    <property type="entry name" value="FkbM_mtfrase"/>
</dbReference>
<keyword evidence="2" id="KW-0489">Methyltransferase</keyword>
<feature type="non-terminal residue" evidence="2">
    <location>
        <position position="158"/>
    </location>
</feature>
<evidence type="ECO:0000259" key="1">
    <source>
        <dbReference type="Pfam" id="PF05050"/>
    </source>
</evidence>
<dbReference type="Gene3D" id="3.40.50.150">
    <property type="entry name" value="Vaccinia Virus protein VP39"/>
    <property type="match status" value="1"/>
</dbReference>
<name>A0A520MYM1_9GAMM</name>
<dbReference type="GO" id="GO:0032259">
    <property type="term" value="P:methylation"/>
    <property type="evidence" value="ECO:0007669"/>
    <property type="project" value="UniProtKB-KW"/>
</dbReference>
<dbReference type="NCBIfam" id="TIGR01444">
    <property type="entry name" value="fkbM_fam"/>
    <property type="match status" value="1"/>
</dbReference>
<keyword evidence="2" id="KW-0808">Transferase</keyword>
<sequence>MILIDVGAAGEILPRFSSIKEKTIVAFEPDPEAYDELKTKYSSKNYVIINEALSSQKQSIEINFTNKGECSSIFRPNLKLLEKYPYSDRFKVKETAKIQTNTLDNILKNEGIENPNFIKLDIQGAELDALKGGLESLKTISCIELEIEFAELYEGQPL</sequence>
<dbReference type="SUPFAM" id="SSF53335">
    <property type="entry name" value="S-adenosyl-L-methionine-dependent methyltransferases"/>
    <property type="match status" value="1"/>
</dbReference>
<evidence type="ECO:0000313" key="2">
    <source>
        <dbReference type="EMBL" id="RZO26303.1"/>
    </source>
</evidence>
<accession>A0A520MYM1</accession>
<dbReference type="GO" id="GO:0008171">
    <property type="term" value="F:O-methyltransferase activity"/>
    <property type="evidence" value="ECO:0007669"/>
    <property type="project" value="TreeGrafter"/>
</dbReference>
<feature type="domain" description="Methyltransferase FkbM" evidence="1">
    <location>
        <begin position="20"/>
        <end position="157"/>
    </location>
</feature>
<proteinExistence type="predicted"/>
<dbReference type="InterPro" id="IPR053188">
    <property type="entry name" value="FkbM_Methyltransferase"/>
</dbReference>
<dbReference type="InterPro" id="IPR029063">
    <property type="entry name" value="SAM-dependent_MTases_sf"/>
</dbReference>
<organism evidence="2 3">
    <name type="scientific">SAR86 cluster bacterium</name>
    <dbReference type="NCBI Taxonomy" id="2030880"/>
    <lineage>
        <taxon>Bacteria</taxon>
        <taxon>Pseudomonadati</taxon>
        <taxon>Pseudomonadota</taxon>
        <taxon>Gammaproteobacteria</taxon>
        <taxon>SAR86 cluster</taxon>
    </lineage>
</organism>
<dbReference type="Proteomes" id="UP000315825">
    <property type="component" value="Unassembled WGS sequence"/>
</dbReference>
<evidence type="ECO:0000313" key="3">
    <source>
        <dbReference type="Proteomes" id="UP000315825"/>
    </source>
</evidence>
<dbReference type="PANTHER" id="PTHR36973">
    <property type="entry name" value="SLL1456 PROTEIN-RELATED"/>
    <property type="match status" value="1"/>
</dbReference>
<protein>
    <submittedName>
        <fullName evidence="2">FkbM family methyltransferase</fullName>
    </submittedName>
</protein>
<dbReference type="PANTHER" id="PTHR36973:SF4">
    <property type="entry name" value="NODULATION PROTEIN"/>
    <property type="match status" value="1"/>
</dbReference>
<gene>
    <name evidence="2" type="ORF">EVA92_03310</name>
</gene>